<feature type="chain" id="PRO_5046659186" evidence="3">
    <location>
        <begin position="22"/>
        <end position="320"/>
    </location>
</feature>
<evidence type="ECO:0000256" key="2">
    <source>
        <dbReference type="ARBA" id="ARBA00007639"/>
    </source>
</evidence>
<protein>
    <submittedName>
        <fullName evidence="5">Substrate-binding domain-containing protein</fullName>
    </submittedName>
</protein>
<dbReference type="InterPro" id="IPR050555">
    <property type="entry name" value="Bact_Solute-Bind_Prot2"/>
</dbReference>
<organism evidence="5 6">
    <name type="scientific">Paractinoplanes ovalisporus</name>
    <dbReference type="NCBI Taxonomy" id="2810368"/>
    <lineage>
        <taxon>Bacteria</taxon>
        <taxon>Bacillati</taxon>
        <taxon>Actinomycetota</taxon>
        <taxon>Actinomycetes</taxon>
        <taxon>Micromonosporales</taxon>
        <taxon>Micromonosporaceae</taxon>
        <taxon>Paractinoplanes</taxon>
    </lineage>
</organism>
<proteinExistence type="inferred from homology"/>
<dbReference type="Pfam" id="PF13407">
    <property type="entry name" value="Peripla_BP_4"/>
    <property type="match status" value="1"/>
</dbReference>
<reference evidence="5 6" key="1">
    <citation type="submission" date="2021-01" db="EMBL/GenBank/DDBJ databases">
        <title>Actinoplanes sp. nov. LDG1-06 isolated from lichen.</title>
        <authorList>
            <person name="Saeng-In P."/>
            <person name="Phongsopitanun W."/>
            <person name="Kanchanasin P."/>
            <person name="Yuki M."/>
            <person name="Kudo T."/>
            <person name="Ohkuma M."/>
            <person name="Tanasupawat S."/>
        </authorList>
    </citation>
    <scope>NUCLEOTIDE SEQUENCE [LARGE SCALE GENOMIC DNA]</scope>
    <source>
        <strain evidence="5 6">LDG1-06</strain>
    </source>
</reference>
<keyword evidence="6" id="KW-1185">Reference proteome</keyword>
<comment type="subcellular location">
    <subcellularLocation>
        <location evidence="1">Cell envelope</location>
    </subcellularLocation>
</comment>
<evidence type="ECO:0000313" key="5">
    <source>
        <dbReference type="EMBL" id="MBM2622365.1"/>
    </source>
</evidence>
<evidence type="ECO:0000313" key="6">
    <source>
        <dbReference type="Proteomes" id="UP000632138"/>
    </source>
</evidence>
<sequence>MRSRRILFTASAAALILAATACSGGGRRQSTGGDGPAYTIAMITHEQPGTALWDRVRTGAEQAAKQHNITLKYANDPDQAKQATLVQNAIDSKVDGIAATLAFPEAVGPALAKASQAGIPTVALNAGLDVYQKYGALMYFGSDENLAGESAGKRIADAGSGKALCVVHAEGVISLEARCAGVKKSFPTTENVQVNGADLASVTSTLQAKLAEDKDITHIVTLDAGVATGVMKAKEQAGSTAKIVTFDLNNEVVQAIKNKTIEFCVDQQPYLQGYEAVDTLWLQLTNGNDLGGGQAVLTGPSFVDSSNIDKIAIFAEKNTR</sequence>
<dbReference type="PANTHER" id="PTHR30036:SF7">
    <property type="entry name" value="ABC TRANSPORTER PERIPLASMIC-BINDING PROTEIN YPHF"/>
    <property type="match status" value="1"/>
</dbReference>
<comment type="caution">
    <text evidence="5">The sequence shown here is derived from an EMBL/GenBank/DDBJ whole genome shotgun (WGS) entry which is preliminary data.</text>
</comment>
<comment type="similarity">
    <text evidence="2">Belongs to the bacterial solute-binding protein 2 family.</text>
</comment>
<feature type="domain" description="Periplasmic binding protein" evidence="4">
    <location>
        <begin position="40"/>
        <end position="285"/>
    </location>
</feature>
<dbReference type="Gene3D" id="3.40.50.2300">
    <property type="match status" value="2"/>
</dbReference>
<dbReference type="Proteomes" id="UP000632138">
    <property type="component" value="Unassembled WGS sequence"/>
</dbReference>
<evidence type="ECO:0000256" key="3">
    <source>
        <dbReference type="SAM" id="SignalP"/>
    </source>
</evidence>
<gene>
    <name evidence="5" type="ORF">JIG36_43375</name>
</gene>
<name>A0ABS2AR81_9ACTN</name>
<evidence type="ECO:0000256" key="1">
    <source>
        <dbReference type="ARBA" id="ARBA00004196"/>
    </source>
</evidence>
<dbReference type="SUPFAM" id="SSF53822">
    <property type="entry name" value="Periplasmic binding protein-like I"/>
    <property type="match status" value="1"/>
</dbReference>
<dbReference type="RefSeq" id="WP_203382715.1">
    <property type="nucleotide sequence ID" value="NZ_JAENHP010000025.1"/>
</dbReference>
<dbReference type="EMBL" id="JAENHP010000025">
    <property type="protein sequence ID" value="MBM2622365.1"/>
    <property type="molecule type" value="Genomic_DNA"/>
</dbReference>
<keyword evidence="3" id="KW-0732">Signal</keyword>
<dbReference type="InterPro" id="IPR025997">
    <property type="entry name" value="SBP_2_dom"/>
</dbReference>
<dbReference type="PROSITE" id="PS51257">
    <property type="entry name" value="PROKAR_LIPOPROTEIN"/>
    <property type="match status" value="1"/>
</dbReference>
<dbReference type="PANTHER" id="PTHR30036">
    <property type="entry name" value="D-XYLOSE-BINDING PERIPLASMIC PROTEIN"/>
    <property type="match status" value="1"/>
</dbReference>
<feature type="signal peptide" evidence="3">
    <location>
        <begin position="1"/>
        <end position="21"/>
    </location>
</feature>
<dbReference type="InterPro" id="IPR028082">
    <property type="entry name" value="Peripla_BP_I"/>
</dbReference>
<accession>A0ABS2AR81</accession>
<evidence type="ECO:0000259" key="4">
    <source>
        <dbReference type="Pfam" id="PF13407"/>
    </source>
</evidence>